<dbReference type="Proteomes" id="UP001221597">
    <property type="component" value="Chromosome"/>
</dbReference>
<dbReference type="Gene3D" id="1.10.1040.10">
    <property type="entry name" value="N-(1-d-carboxylethyl)-l-norvaline Dehydrogenase, domain 2"/>
    <property type="match status" value="1"/>
</dbReference>
<dbReference type="GO" id="GO:0008677">
    <property type="term" value="F:2-dehydropantoate 2-reductase activity"/>
    <property type="evidence" value="ECO:0007669"/>
    <property type="project" value="UniProtKB-EC"/>
</dbReference>
<dbReference type="NCBIfam" id="TIGR00745">
    <property type="entry name" value="apbA_panE"/>
    <property type="match status" value="1"/>
</dbReference>
<evidence type="ECO:0000256" key="1">
    <source>
        <dbReference type="ARBA" id="ARBA00007870"/>
    </source>
</evidence>
<dbReference type="EC" id="1.1.1.169" evidence="4"/>
<dbReference type="Pfam" id="PF08546">
    <property type="entry name" value="ApbA_C"/>
    <property type="match status" value="1"/>
</dbReference>
<comment type="function">
    <text evidence="4">Catalyzes the NADPH-dependent reduction of ketopantoate into pantoic acid.</text>
</comment>
<dbReference type="InterPro" id="IPR013752">
    <property type="entry name" value="KPA_reductase"/>
</dbReference>
<evidence type="ECO:0000259" key="5">
    <source>
        <dbReference type="Pfam" id="PF02558"/>
    </source>
</evidence>
<dbReference type="InterPro" id="IPR008927">
    <property type="entry name" value="6-PGluconate_DH-like_C_sf"/>
</dbReference>
<keyword evidence="2 4" id="KW-0521">NADP</keyword>
<dbReference type="SUPFAM" id="SSF51735">
    <property type="entry name" value="NAD(P)-binding Rossmann-fold domains"/>
    <property type="match status" value="1"/>
</dbReference>
<dbReference type="EMBL" id="CP121671">
    <property type="protein sequence ID" value="WFT73985.1"/>
    <property type="molecule type" value="Genomic_DNA"/>
</dbReference>
<name>A0ABY8IZP9_9BACI</name>
<keyword evidence="4" id="KW-0566">Pantothenate biosynthesis</keyword>
<evidence type="ECO:0000256" key="4">
    <source>
        <dbReference type="RuleBase" id="RU362068"/>
    </source>
</evidence>
<comment type="similarity">
    <text evidence="1 4">Belongs to the ketopantoate reductase family.</text>
</comment>
<gene>
    <name evidence="7" type="ORF">P9989_16655</name>
</gene>
<evidence type="ECO:0000313" key="7">
    <source>
        <dbReference type="EMBL" id="WFT73985.1"/>
    </source>
</evidence>
<keyword evidence="8" id="KW-1185">Reference proteome</keyword>
<dbReference type="InterPro" id="IPR013332">
    <property type="entry name" value="KPR_N"/>
</dbReference>
<evidence type="ECO:0000256" key="3">
    <source>
        <dbReference type="ARBA" id="ARBA00023002"/>
    </source>
</evidence>
<reference evidence="7 8" key="1">
    <citation type="submission" date="2023-04" db="EMBL/GenBank/DDBJ databases">
        <title>Genome sequence of Halobacillus naozhouensis KACC 21980.</title>
        <authorList>
            <person name="Kim S."/>
            <person name="Heo J."/>
            <person name="Kwon S.-W."/>
        </authorList>
    </citation>
    <scope>NUCLEOTIDE SEQUENCE [LARGE SCALE GENOMIC DNA]</scope>
    <source>
        <strain evidence="7 8">KCTC 13234</strain>
    </source>
</reference>
<dbReference type="InterPro" id="IPR013328">
    <property type="entry name" value="6PGD_dom2"/>
</dbReference>
<dbReference type="Pfam" id="PF02558">
    <property type="entry name" value="ApbA"/>
    <property type="match status" value="1"/>
</dbReference>
<comment type="catalytic activity">
    <reaction evidence="4">
        <text>(R)-pantoate + NADP(+) = 2-dehydropantoate + NADPH + H(+)</text>
        <dbReference type="Rhea" id="RHEA:16233"/>
        <dbReference type="ChEBI" id="CHEBI:11561"/>
        <dbReference type="ChEBI" id="CHEBI:15378"/>
        <dbReference type="ChEBI" id="CHEBI:15980"/>
        <dbReference type="ChEBI" id="CHEBI:57783"/>
        <dbReference type="ChEBI" id="CHEBI:58349"/>
        <dbReference type="EC" id="1.1.1.169"/>
    </reaction>
</comment>
<dbReference type="SUPFAM" id="SSF48179">
    <property type="entry name" value="6-phosphogluconate dehydrogenase C-terminal domain-like"/>
    <property type="match status" value="1"/>
</dbReference>
<proteinExistence type="inferred from homology"/>
<feature type="domain" description="Ketopantoate reductase C-terminal" evidence="6">
    <location>
        <begin position="177"/>
        <end position="297"/>
    </location>
</feature>
<dbReference type="InterPro" id="IPR051402">
    <property type="entry name" value="KPR-Related"/>
</dbReference>
<sequence length="306" mass="33057">MKIGVAGAGAVGSYFGSMLEKAGHPVTFLARGAHLTAMQKHGLIIAGDTANVHSKKVFTADIEDLAASEVVLFCVKSNDTARMAEQLLPILQDDALILTMQNGVDNEETLEATFGKKRVLSAATYIQAFVEAPGKVHQRGRVKLLIGELDSTISSACERVIETFQTAGIDAVHSGQILKRKWDKLLWNVTFNPLSAASGARIGQILDDPRLRKTAVTISSEAIDVAIAAGIAVDPEPTVEKIFSNAEYARAHQTSMLQDRLEGKRMEVESMCGFIVRRADELGLEVPALQSIYSTLTFMNQQIGTS</sequence>
<comment type="pathway">
    <text evidence="4">Cofactor biosynthesis; (R)-pantothenate biosynthesis; (R)-pantoate from 3-methyl-2-oxobutanoate: step 2/2.</text>
</comment>
<dbReference type="InterPro" id="IPR036291">
    <property type="entry name" value="NAD(P)-bd_dom_sf"/>
</dbReference>
<keyword evidence="3 4" id="KW-0560">Oxidoreductase</keyword>
<dbReference type="PANTHER" id="PTHR21708:SF26">
    <property type="entry name" value="2-DEHYDROPANTOATE 2-REDUCTASE"/>
    <property type="match status" value="1"/>
</dbReference>
<protein>
    <recommendedName>
        <fullName evidence="4">2-dehydropantoate 2-reductase</fullName>
        <ecNumber evidence="4">1.1.1.169</ecNumber>
    </recommendedName>
    <alternativeName>
        <fullName evidence="4">Ketopantoate reductase</fullName>
    </alternativeName>
</protein>
<evidence type="ECO:0000259" key="6">
    <source>
        <dbReference type="Pfam" id="PF08546"/>
    </source>
</evidence>
<dbReference type="PANTHER" id="PTHR21708">
    <property type="entry name" value="PROBABLE 2-DEHYDROPANTOATE 2-REDUCTASE"/>
    <property type="match status" value="1"/>
</dbReference>
<dbReference type="InterPro" id="IPR003710">
    <property type="entry name" value="ApbA"/>
</dbReference>
<dbReference type="Gene3D" id="3.40.50.720">
    <property type="entry name" value="NAD(P)-binding Rossmann-like Domain"/>
    <property type="match status" value="1"/>
</dbReference>
<evidence type="ECO:0000256" key="2">
    <source>
        <dbReference type="ARBA" id="ARBA00022857"/>
    </source>
</evidence>
<feature type="domain" description="Ketopantoate reductase N-terminal" evidence="5">
    <location>
        <begin position="3"/>
        <end position="150"/>
    </location>
</feature>
<dbReference type="RefSeq" id="WP_283075989.1">
    <property type="nucleotide sequence ID" value="NZ_CP121671.1"/>
</dbReference>
<accession>A0ABY8IZP9</accession>
<organism evidence="7 8">
    <name type="scientific">Halobacillus naozhouensis</name>
    <dbReference type="NCBI Taxonomy" id="554880"/>
    <lineage>
        <taxon>Bacteria</taxon>
        <taxon>Bacillati</taxon>
        <taxon>Bacillota</taxon>
        <taxon>Bacilli</taxon>
        <taxon>Bacillales</taxon>
        <taxon>Bacillaceae</taxon>
        <taxon>Halobacillus</taxon>
    </lineage>
</organism>
<evidence type="ECO:0000313" key="8">
    <source>
        <dbReference type="Proteomes" id="UP001221597"/>
    </source>
</evidence>